<keyword evidence="1 4" id="KW-0489">Methyltransferase</keyword>
<dbReference type="InterPro" id="IPR041698">
    <property type="entry name" value="Methyltransf_25"/>
</dbReference>
<feature type="domain" description="Methyltransferase" evidence="3">
    <location>
        <begin position="54"/>
        <end position="144"/>
    </location>
</feature>
<accession>A0A4S8QLI5</accession>
<dbReference type="PANTHER" id="PTHR43861">
    <property type="entry name" value="TRANS-ACONITATE 2-METHYLTRANSFERASE-RELATED"/>
    <property type="match status" value="1"/>
</dbReference>
<comment type="caution">
    <text evidence="4">The sequence shown here is derived from an EMBL/GenBank/DDBJ whole genome shotgun (WGS) entry which is preliminary data.</text>
</comment>
<sequence>MSEPDFLRTTRDSYDAAAEQYAELSHNTAEDFPLDRALVGVLAELAGATPPGTVADIGCGPGLLTGHLRDLGADVFGVDLSPEMLAIARREHPDITFTEGSLTSLEIADDALAGILSRYSIIHTPPEHLPGVFAEFHRVLAPGGHLLLSFFGNTDASQLAWPFDHKVALAYRLSFDRVAALLEDAGLTETARMIEQSPAHSRRGFESASLLFRKPA</sequence>
<dbReference type="RefSeq" id="WP_136534557.1">
    <property type="nucleotide sequence ID" value="NZ_STGY01000042.1"/>
</dbReference>
<reference evidence="5" key="1">
    <citation type="submission" date="2019-04" db="EMBL/GenBank/DDBJ databases">
        <title>Nocardioides xinjiangensis sp. nov.</title>
        <authorList>
            <person name="Liu S."/>
        </authorList>
    </citation>
    <scope>NUCLEOTIDE SEQUENCE [LARGE SCALE GENOMIC DNA]</scope>
    <source>
        <strain evidence="5">18</strain>
    </source>
</reference>
<evidence type="ECO:0000313" key="5">
    <source>
        <dbReference type="Proteomes" id="UP000308760"/>
    </source>
</evidence>
<evidence type="ECO:0000259" key="3">
    <source>
        <dbReference type="Pfam" id="PF13649"/>
    </source>
</evidence>
<dbReference type="OrthoDB" id="9805171at2"/>
<reference evidence="4 5" key="2">
    <citation type="submission" date="2019-05" db="EMBL/GenBank/DDBJ databases">
        <title>Glycomyces buryatensis sp. nov.</title>
        <authorList>
            <person name="Nikitina E."/>
        </authorList>
    </citation>
    <scope>NUCLEOTIDE SEQUENCE [LARGE SCALE GENOMIC DNA]</scope>
    <source>
        <strain evidence="4 5">18</strain>
    </source>
</reference>
<organism evidence="4 5">
    <name type="scientific">Glycomyces buryatensis</name>
    <dbReference type="NCBI Taxonomy" id="2570927"/>
    <lineage>
        <taxon>Bacteria</taxon>
        <taxon>Bacillati</taxon>
        <taxon>Actinomycetota</taxon>
        <taxon>Actinomycetes</taxon>
        <taxon>Glycomycetales</taxon>
        <taxon>Glycomycetaceae</taxon>
        <taxon>Glycomyces</taxon>
    </lineage>
</organism>
<evidence type="ECO:0000313" key="4">
    <source>
        <dbReference type="EMBL" id="THV41594.1"/>
    </source>
</evidence>
<keyword evidence="2 4" id="KW-0808">Transferase</keyword>
<name>A0A4S8QLI5_9ACTN</name>
<dbReference type="GO" id="GO:0008168">
    <property type="term" value="F:methyltransferase activity"/>
    <property type="evidence" value="ECO:0007669"/>
    <property type="project" value="UniProtKB-KW"/>
</dbReference>
<dbReference type="GO" id="GO:0032259">
    <property type="term" value="P:methylation"/>
    <property type="evidence" value="ECO:0007669"/>
    <property type="project" value="UniProtKB-KW"/>
</dbReference>
<evidence type="ECO:0000256" key="1">
    <source>
        <dbReference type="ARBA" id="ARBA00022603"/>
    </source>
</evidence>
<dbReference type="EMBL" id="STGY01000042">
    <property type="protein sequence ID" value="THV41594.1"/>
    <property type="molecule type" value="Genomic_DNA"/>
</dbReference>
<keyword evidence="5" id="KW-1185">Reference proteome</keyword>
<dbReference type="Gene3D" id="3.40.50.150">
    <property type="entry name" value="Vaccinia Virus protein VP39"/>
    <property type="match status" value="1"/>
</dbReference>
<dbReference type="CDD" id="cd02440">
    <property type="entry name" value="AdoMet_MTases"/>
    <property type="match status" value="1"/>
</dbReference>
<dbReference type="InterPro" id="IPR029063">
    <property type="entry name" value="SAM-dependent_MTases_sf"/>
</dbReference>
<evidence type="ECO:0000256" key="2">
    <source>
        <dbReference type="ARBA" id="ARBA00022679"/>
    </source>
</evidence>
<dbReference type="Proteomes" id="UP000308760">
    <property type="component" value="Unassembled WGS sequence"/>
</dbReference>
<dbReference type="PANTHER" id="PTHR43861:SF1">
    <property type="entry name" value="TRANS-ACONITATE 2-METHYLTRANSFERASE"/>
    <property type="match status" value="1"/>
</dbReference>
<proteinExistence type="predicted"/>
<protein>
    <submittedName>
        <fullName evidence="4">Methyltransferase domain-containing protein</fullName>
    </submittedName>
</protein>
<gene>
    <name evidence="4" type="ORF">FAB82_10855</name>
</gene>
<dbReference type="SUPFAM" id="SSF53335">
    <property type="entry name" value="S-adenosyl-L-methionine-dependent methyltransferases"/>
    <property type="match status" value="1"/>
</dbReference>
<dbReference type="Pfam" id="PF13649">
    <property type="entry name" value="Methyltransf_25"/>
    <property type="match status" value="1"/>
</dbReference>
<dbReference type="AlphaFoldDB" id="A0A4S8QLI5"/>